<keyword evidence="2" id="KW-1185">Reference proteome</keyword>
<evidence type="ECO:0000313" key="2">
    <source>
        <dbReference type="Proteomes" id="UP001062846"/>
    </source>
</evidence>
<evidence type="ECO:0000313" key="1">
    <source>
        <dbReference type="EMBL" id="KAI8570955.1"/>
    </source>
</evidence>
<protein>
    <submittedName>
        <fullName evidence="1">Uncharacterized protein</fullName>
    </submittedName>
</protein>
<proteinExistence type="predicted"/>
<name>A0ACC0PZQ9_RHOML</name>
<organism evidence="1 2">
    <name type="scientific">Rhododendron molle</name>
    <name type="common">Chinese azalea</name>
    <name type="synonym">Azalea mollis</name>
    <dbReference type="NCBI Taxonomy" id="49168"/>
    <lineage>
        <taxon>Eukaryota</taxon>
        <taxon>Viridiplantae</taxon>
        <taxon>Streptophyta</taxon>
        <taxon>Embryophyta</taxon>
        <taxon>Tracheophyta</taxon>
        <taxon>Spermatophyta</taxon>
        <taxon>Magnoliopsida</taxon>
        <taxon>eudicotyledons</taxon>
        <taxon>Gunneridae</taxon>
        <taxon>Pentapetalae</taxon>
        <taxon>asterids</taxon>
        <taxon>Ericales</taxon>
        <taxon>Ericaceae</taxon>
        <taxon>Ericoideae</taxon>
        <taxon>Rhodoreae</taxon>
        <taxon>Rhododendron</taxon>
    </lineage>
</organism>
<reference evidence="1" key="1">
    <citation type="submission" date="2022-02" db="EMBL/GenBank/DDBJ databases">
        <title>Plant Genome Project.</title>
        <authorList>
            <person name="Zhang R.-G."/>
        </authorList>
    </citation>
    <scope>NUCLEOTIDE SEQUENCE</scope>
    <source>
        <strain evidence="1">AT1</strain>
    </source>
</reference>
<comment type="caution">
    <text evidence="1">The sequence shown here is derived from an EMBL/GenBank/DDBJ whole genome shotgun (WGS) entry which is preliminary data.</text>
</comment>
<sequence>MCFRNDSHCLVYKPLRSFVRKYAETLAIDDGLQWDSAVEVVPWLNNTIYASFLYLFQINDETCWFVKNIETNTNAEFVVRFAY</sequence>
<dbReference type="Proteomes" id="UP001062846">
    <property type="component" value="Chromosome 1"/>
</dbReference>
<gene>
    <name evidence="1" type="ORF">RHMOL_Rhmol01G0079600</name>
</gene>
<accession>A0ACC0PZQ9</accession>
<dbReference type="EMBL" id="CM046388">
    <property type="protein sequence ID" value="KAI8570955.1"/>
    <property type="molecule type" value="Genomic_DNA"/>
</dbReference>